<evidence type="ECO:0000313" key="1">
    <source>
        <dbReference type="EMBL" id="MBW4658887.1"/>
    </source>
</evidence>
<accession>A0A951Q8Y6</accession>
<name>A0A951Q8Y6_9CYAN</name>
<gene>
    <name evidence="1" type="ORF">KME15_09440</name>
</gene>
<reference evidence="1" key="1">
    <citation type="submission" date="2021-05" db="EMBL/GenBank/DDBJ databases">
        <authorList>
            <person name="Pietrasiak N."/>
            <person name="Ward R."/>
            <person name="Stajich J.E."/>
            <person name="Kurbessoian T."/>
        </authorList>
    </citation>
    <scope>NUCLEOTIDE SEQUENCE</scope>
    <source>
        <strain evidence="1">UHER 2000/2452</strain>
    </source>
</reference>
<comment type="caution">
    <text evidence="1">The sequence shown here is derived from an EMBL/GenBank/DDBJ whole genome shotgun (WGS) entry which is preliminary data.</text>
</comment>
<proteinExistence type="predicted"/>
<reference evidence="1" key="2">
    <citation type="journal article" date="2022" name="Microbiol. Resour. Announc.">
        <title>Metagenome Sequencing to Explore Phylogenomics of Terrestrial Cyanobacteria.</title>
        <authorList>
            <person name="Ward R.D."/>
            <person name="Stajich J.E."/>
            <person name="Johansen J.R."/>
            <person name="Huntemann M."/>
            <person name="Clum A."/>
            <person name="Foster B."/>
            <person name="Foster B."/>
            <person name="Roux S."/>
            <person name="Palaniappan K."/>
            <person name="Varghese N."/>
            <person name="Mukherjee S."/>
            <person name="Reddy T.B.K."/>
            <person name="Daum C."/>
            <person name="Copeland A."/>
            <person name="Chen I.A."/>
            <person name="Ivanova N.N."/>
            <person name="Kyrpides N.C."/>
            <person name="Shapiro N."/>
            <person name="Eloe-Fadrosh E.A."/>
            <person name="Pietrasiak N."/>
        </authorList>
    </citation>
    <scope>NUCLEOTIDE SEQUENCE</scope>
    <source>
        <strain evidence="1">UHER 2000/2452</strain>
    </source>
</reference>
<protein>
    <submittedName>
        <fullName evidence="1">Uncharacterized protein</fullName>
    </submittedName>
</protein>
<dbReference type="AlphaFoldDB" id="A0A951Q8Y6"/>
<organism evidence="1 2">
    <name type="scientific">Drouetiella hepatica Uher 2000/2452</name>
    <dbReference type="NCBI Taxonomy" id="904376"/>
    <lineage>
        <taxon>Bacteria</taxon>
        <taxon>Bacillati</taxon>
        <taxon>Cyanobacteriota</taxon>
        <taxon>Cyanophyceae</taxon>
        <taxon>Oculatellales</taxon>
        <taxon>Oculatellaceae</taxon>
        <taxon>Drouetiella</taxon>
    </lineage>
</organism>
<evidence type="ECO:0000313" key="2">
    <source>
        <dbReference type="Proteomes" id="UP000757435"/>
    </source>
</evidence>
<dbReference type="Proteomes" id="UP000757435">
    <property type="component" value="Unassembled WGS sequence"/>
</dbReference>
<dbReference type="EMBL" id="JAHHHD010000008">
    <property type="protein sequence ID" value="MBW4658887.1"/>
    <property type="molecule type" value="Genomic_DNA"/>
</dbReference>
<sequence length="79" mass="9042">MSESKSVQFRAQVRPDIDFLVRAIIPLKNSGKDWSVSDVANEALIEWLQKAENRQLIESHNLLDALERRGLTTNIYSES</sequence>